<evidence type="ECO:0000313" key="10">
    <source>
        <dbReference type="EnsemblPlants" id="EMT03529"/>
    </source>
</evidence>
<evidence type="ECO:0000256" key="6">
    <source>
        <dbReference type="ARBA" id="ARBA00022833"/>
    </source>
</evidence>
<dbReference type="GO" id="GO:0008270">
    <property type="term" value="F:zinc ion binding"/>
    <property type="evidence" value="ECO:0007669"/>
    <property type="project" value="UniProtKB-KW"/>
</dbReference>
<protein>
    <submittedName>
        <fullName evidence="10">Zinc finger protein CONSTANS-LIKE 10</fullName>
    </submittedName>
</protein>
<keyword evidence="5 8" id="KW-0863">Zinc-finger</keyword>
<dbReference type="InterPro" id="IPR010402">
    <property type="entry name" value="CCT_domain"/>
</dbReference>
<evidence type="ECO:0000256" key="1">
    <source>
        <dbReference type="ARBA" id="ARBA00004123"/>
    </source>
</evidence>
<keyword evidence="6" id="KW-0862">Zinc</keyword>
<dbReference type="EnsemblPlants" id="EMT03529">
    <property type="protein sequence ID" value="EMT03529"/>
    <property type="gene ID" value="F775_05461"/>
</dbReference>
<dbReference type="SMART" id="SM00336">
    <property type="entry name" value="BBOX"/>
    <property type="match status" value="2"/>
</dbReference>
<keyword evidence="4" id="KW-0677">Repeat</keyword>
<dbReference type="AlphaFoldDB" id="N1QRZ4"/>
<dbReference type="Pfam" id="PF22586">
    <property type="entry name" value="ANCHR-like_BBOX"/>
    <property type="match status" value="1"/>
</dbReference>
<evidence type="ECO:0000256" key="2">
    <source>
        <dbReference type="ARBA" id="ARBA00010024"/>
    </source>
</evidence>
<dbReference type="PROSITE" id="PS50119">
    <property type="entry name" value="ZF_BBOX"/>
    <property type="match status" value="2"/>
</dbReference>
<dbReference type="InterPro" id="IPR049808">
    <property type="entry name" value="CONSTANS-like_Bbox1"/>
</dbReference>
<sequence length="482" mass="52818">MIMDALCDFCGEQRPTIYCRSDAASLCLSCDHNVHSANTLSQRHMRTLLCDRCASQPAAVRCLEENTSLCQNCDWNGHAATSLAAGHLRQTINCYSGCPSSEELARIWSFDFDAPSAATEPNCEEGISMMSINDSGVSNHCGVQQDCSLLDIANTSLMSDPPTVEKLKSEDEMNLRPLPTHQPAQSVSMAPKVPSVTDDDMFNDGRVYENFCVDDNDLTFENYEELFGTPHVQTEQLFDDAGIDSFFEMKEMPAADCDQQLTPVQPECSNAVSADSGLCVPARQAISTISLSFSGLTGESNAGDHQDCGVSPLLLMGEQPWLPPGSEVSSAGGSRGSALSRYMEKKKRRKFDKKIRYASRKARADVRKRVKGRDKSSQLTTHRMRGHIPAAASVCDAGYEAEVCMYVSMWALGLCSLICARIAILQSSIQAAMVSWNDGESSDDSLAEFDSHPPLTFQDFDFEGIVDFECDHKKNAKKFGAF</sequence>
<evidence type="ECO:0000256" key="4">
    <source>
        <dbReference type="ARBA" id="ARBA00022737"/>
    </source>
</evidence>
<keyword evidence="7 9" id="KW-0539">Nucleus</keyword>
<evidence type="ECO:0000256" key="5">
    <source>
        <dbReference type="ARBA" id="ARBA00022771"/>
    </source>
</evidence>
<evidence type="ECO:0000256" key="7">
    <source>
        <dbReference type="ARBA" id="ARBA00023242"/>
    </source>
</evidence>
<evidence type="ECO:0000256" key="8">
    <source>
        <dbReference type="PROSITE-ProRule" id="PRU00024"/>
    </source>
</evidence>
<keyword evidence="3" id="KW-0479">Metal-binding</keyword>
<dbReference type="GO" id="GO:0005634">
    <property type="term" value="C:nucleus"/>
    <property type="evidence" value="ECO:0007669"/>
    <property type="project" value="UniProtKB-SubCell"/>
</dbReference>
<accession>N1QRZ4</accession>
<dbReference type="InterPro" id="IPR000315">
    <property type="entry name" value="Znf_B-box"/>
</dbReference>
<dbReference type="PANTHER" id="PTHR31717:SF138">
    <property type="entry name" value="CONSTANS-LIKE PROTEIN DAYS TO HEADING ON CHROMOSOME 2"/>
    <property type="match status" value="1"/>
</dbReference>
<comment type="subcellular location">
    <subcellularLocation>
        <location evidence="1 9">Nucleus</location>
    </subcellularLocation>
</comment>
<dbReference type="PROSITE" id="PS51017">
    <property type="entry name" value="CCT"/>
    <property type="match status" value="1"/>
</dbReference>
<dbReference type="GO" id="GO:0006355">
    <property type="term" value="P:regulation of DNA-templated transcription"/>
    <property type="evidence" value="ECO:0007669"/>
    <property type="project" value="UniProtKB-ARBA"/>
</dbReference>
<comment type="similarity">
    <text evidence="2">Belongs to the CONSTANS family.</text>
</comment>
<evidence type="ECO:0000256" key="9">
    <source>
        <dbReference type="PROSITE-ProRule" id="PRU00357"/>
    </source>
</evidence>
<dbReference type="PANTHER" id="PTHR31717">
    <property type="entry name" value="ZINC FINGER PROTEIN CONSTANS-LIKE 10"/>
    <property type="match status" value="1"/>
</dbReference>
<name>N1QRZ4_AEGTA</name>
<proteinExistence type="inferred from homology"/>
<evidence type="ECO:0000256" key="3">
    <source>
        <dbReference type="ARBA" id="ARBA00022723"/>
    </source>
</evidence>
<organism evidence="10">
    <name type="scientific">Aegilops tauschii</name>
    <name type="common">Tausch's goatgrass</name>
    <name type="synonym">Aegilops squarrosa</name>
    <dbReference type="NCBI Taxonomy" id="37682"/>
    <lineage>
        <taxon>Eukaryota</taxon>
        <taxon>Viridiplantae</taxon>
        <taxon>Streptophyta</taxon>
        <taxon>Embryophyta</taxon>
        <taxon>Tracheophyta</taxon>
        <taxon>Spermatophyta</taxon>
        <taxon>Magnoliopsida</taxon>
        <taxon>Liliopsida</taxon>
        <taxon>Poales</taxon>
        <taxon>Poaceae</taxon>
        <taxon>BOP clade</taxon>
        <taxon>Pooideae</taxon>
        <taxon>Triticodae</taxon>
        <taxon>Triticeae</taxon>
        <taxon>Triticinae</taxon>
        <taxon>Aegilops</taxon>
    </lineage>
</organism>
<dbReference type="CDD" id="cd19821">
    <property type="entry name" value="Bbox1_BBX-like"/>
    <property type="match status" value="2"/>
</dbReference>
<dbReference type="Pfam" id="PF06203">
    <property type="entry name" value="CCT"/>
    <property type="match status" value="1"/>
</dbReference>
<reference evidence="10" key="1">
    <citation type="submission" date="2015-06" db="UniProtKB">
        <authorList>
            <consortium name="EnsemblPlants"/>
        </authorList>
    </citation>
    <scope>IDENTIFICATION</scope>
</reference>